<proteinExistence type="predicted"/>
<reference evidence="4" key="2">
    <citation type="journal article" date="2022" name="Microbiol. Resour. Announc.">
        <title>Metagenome Sequencing to Explore Phylogenomics of Terrestrial Cyanobacteria.</title>
        <authorList>
            <person name="Ward R.D."/>
            <person name="Stajich J.E."/>
            <person name="Johansen J.R."/>
            <person name="Huntemann M."/>
            <person name="Clum A."/>
            <person name="Foster B."/>
            <person name="Foster B."/>
            <person name="Roux S."/>
            <person name="Palaniappan K."/>
            <person name="Varghese N."/>
            <person name="Mukherjee S."/>
            <person name="Reddy T.B.K."/>
            <person name="Daum C."/>
            <person name="Copeland A."/>
            <person name="Chen I.A."/>
            <person name="Ivanova N.N."/>
            <person name="Kyrpides N.C."/>
            <person name="Shapiro N."/>
            <person name="Eloe-Fadrosh E.A."/>
            <person name="Pietrasiak N."/>
        </authorList>
    </citation>
    <scope>NUCLEOTIDE SEQUENCE</scope>
    <source>
        <strain evidence="4">CPER-KK1</strain>
    </source>
</reference>
<dbReference type="AlphaFoldDB" id="A0A951UAH6"/>
<comment type="caution">
    <text evidence="4">The sequence shown here is derived from an EMBL/GenBank/DDBJ whole genome shotgun (WGS) entry which is preliminary data.</text>
</comment>
<evidence type="ECO:0000313" key="5">
    <source>
        <dbReference type="Proteomes" id="UP000753908"/>
    </source>
</evidence>
<evidence type="ECO:0000313" key="4">
    <source>
        <dbReference type="EMBL" id="MBW4544546.1"/>
    </source>
</evidence>
<dbReference type="Pfam" id="PF00534">
    <property type="entry name" value="Glycos_transf_1"/>
    <property type="match status" value="1"/>
</dbReference>
<dbReference type="PANTHER" id="PTHR12526">
    <property type="entry name" value="GLYCOSYLTRANSFERASE"/>
    <property type="match status" value="1"/>
</dbReference>
<reference evidence="4" key="1">
    <citation type="submission" date="2021-05" db="EMBL/GenBank/DDBJ databases">
        <authorList>
            <person name="Pietrasiak N."/>
            <person name="Ward R."/>
            <person name="Stajich J.E."/>
            <person name="Kurbessoian T."/>
        </authorList>
    </citation>
    <scope>NUCLEOTIDE SEQUENCE</scope>
    <source>
        <strain evidence="4">CPER-KK1</strain>
    </source>
</reference>
<dbReference type="EMBL" id="JAHHIF010000009">
    <property type="protein sequence ID" value="MBW4544546.1"/>
    <property type="molecule type" value="Genomic_DNA"/>
</dbReference>
<protein>
    <submittedName>
        <fullName evidence="4">Glycosyltransferase</fullName>
        <ecNumber evidence="4">2.4.-.-</ecNumber>
    </submittedName>
</protein>
<dbReference type="PANTHER" id="PTHR12526:SF510">
    <property type="entry name" value="D-INOSITOL 3-PHOSPHATE GLYCOSYLTRANSFERASE"/>
    <property type="match status" value="1"/>
</dbReference>
<dbReference type="SUPFAM" id="SSF53756">
    <property type="entry name" value="UDP-Glycosyltransferase/glycogen phosphorylase"/>
    <property type="match status" value="1"/>
</dbReference>
<feature type="domain" description="Glycosyl transferase family 1" evidence="3">
    <location>
        <begin position="211"/>
        <end position="362"/>
    </location>
</feature>
<name>A0A951UAH6_9CYAN</name>
<dbReference type="EC" id="2.4.-.-" evidence="4"/>
<evidence type="ECO:0000256" key="2">
    <source>
        <dbReference type="ARBA" id="ARBA00022679"/>
    </source>
</evidence>
<dbReference type="Gene3D" id="3.40.50.2000">
    <property type="entry name" value="Glycogen Phosphorylase B"/>
    <property type="match status" value="2"/>
</dbReference>
<keyword evidence="2 4" id="KW-0808">Transferase</keyword>
<dbReference type="GO" id="GO:0016757">
    <property type="term" value="F:glycosyltransferase activity"/>
    <property type="evidence" value="ECO:0007669"/>
    <property type="project" value="UniProtKB-KW"/>
</dbReference>
<gene>
    <name evidence="4" type="ORF">KME25_08895</name>
</gene>
<evidence type="ECO:0000256" key="1">
    <source>
        <dbReference type="ARBA" id="ARBA00022676"/>
    </source>
</evidence>
<organism evidence="4 5">
    <name type="scientific">Symplocastrum torsivum CPER-KK1</name>
    <dbReference type="NCBI Taxonomy" id="450513"/>
    <lineage>
        <taxon>Bacteria</taxon>
        <taxon>Bacillati</taxon>
        <taxon>Cyanobacteriota</taxon>
        <taxon>Cyanophyceae</taxon>
        <taxon>Oscillatoriophycideae</taxon>
        <taxon>Oscillatoriales</taxon>
        <taxon>Microcoleaceae</taxon>
        <taxon>Symplocastrum</taxon>
    </lineage>
</organism>
<dbReference type="Proteomes" id="UP000753908">
    <property type="component" value="Unassembled WGS sequence"/>
</dbReference>
<evidence type="ECO:0000259" key="3">
    <source>
        <dbReference type="Pfam" id="PF00534"/>
    </source>
</evidence>
<dbReference type="InterPro" id="IPR001296">
    <property type="entry name" value="Glyco_trans_1"/>
</dbReference>
<sequence>MSKALRVLYAAGPGDVIGTYGYWVEGHDDPSQVSITYSSQFYEVCRALNAQAYVISSHPKKKLFRDGQFLIEHRPIVWRDSSGIFYHLGQLWSGLQLIASAIRFRSNVAVVADGTTHWFVLSILSWLGVQVIPSLHCVLWRKYIPQSREQKILLKLSSDFFANRCTAILTASNEINEQLKQLTESENLPLVNFLPTYQRTEFAEVGEPDEEHSPFRVLFAGRIEHSKGVFDLLEIAKRFVALGRQDIRFDICGKGSALEALRESVKAAGLESYFVCHGHCNKTQMREMFNRSHVVIVPTRTDFVEGFNQVVVEGILSKRPVVTSAVCPALSYVEPAVVEVQPNDWTAYGDAILKLCDVREFYKQKQQGCLGVQEQFYDKSLGWAAALKSVLVAVQENTELRKTLEEGTESKLA</sequence>
<accession>A0A951UAH6</accession>
<keyword evidence="1 4" id="KW-0328">Glycosyltransferase</keyword>